<dbReference type="Gene3D" id="3.60.110.10">
    <property type="entry name" value="Carbon-nitrogen hydrolase"/>
    <property type="match status" value="1"/>
</dbReference>
<dbReference type="EMBL" id="CP012199">
    <property type="protein sequence ID" value="AMG75851.1"/>
    <property type="molecule type" value="Genomic_DNA"/>
</dbReference>
<feature type="transmembrane region" description="Helical" evidence="9">
    <location>
        <begin position="135"/>
        <end position="155"/>
    </location>
</feature>
<comment type="subcellular location">
    <subcellularLocation>
        <location evidence="1 9">Cell membrane</location>
        <topology evidence="1 9">Multi-pass membrane protein</topology>
    </subcellularLocation>
</comment>
<dbReference type="AlphaFoldDB" id="A0AA86GPE2"/>
<name>A0AA86GPE2_9SPHN</name>
<dbReference type="HAMAP" id="MF_01148">
    <property type="entry name" value="Lnt"/>
    <property type="match status" value="1"/>
</dbReference>
<comment type="pathway">
    <text evidence="9">Protein modification; lipoprotein biosynthesis (N-acyl transfer).</text>
</comment>
<evidence type="ECO:0000259" key="10">
    <source>
        <dbReference type="PROSITE" id="PS50263"/>
    </source>
</evidence>
<evidence type="ECO:0000256" key="7">
    <source>
        <dbReference type="ARBA" id="ARBA00023136"/>
    </source>
</evidence>
<dbReference type="KEGG" id="sgi:SGRAN_3509"/>
<feature type="transmembrane region" description="Helical" evidence="9">
    <location>
        <begin position="58"/>
        <end position="77"/>
    </location>
</feature>
<dbReference type="InterPro" id="IPR036526">
    <property type="entry name" value="C-N_Hydrolase_sf"/>
</dbReference>
<keyword evidence="3 9" id="KW-1003">Cell membrane</keyword>
<sequence>MTATLHAFADRRPKLAALLLGAVSATGFAPLDLWPLTLLALAGWMLLVARAPRGRRALGTGWAFGVGHFTIGLNWIATAFTYQAAMPAWLGWIAVVLLSLYLAVYPALAAWGAWTVSRIVAPAKTAVAGNGTPTATAFAGATLSFILALAALWTLTEWLRSWMFTGFAWNPLGAIAAGRFASAAIWLGTYGLGALVVCVAGALLLLSARQWKRAALAASIPILATAAAVATASGGTADTASPIPITLVQPNIGQQDKWEGNKADANFAKLARLTVPKDDRARLILWPEAAIPDYLETGYPLVYYDRSPAEARARLTNLMNPGDLMLLGALKLELGPDGTVVGARNAVMTVYPDGTLGPRYDKAHLVPYGEYLPMRPLLSAIGLSRLAPGDIDFWPGPGARTLSLPAATRTVDVPPAGHPPAVIATRLPETLRPAVEVGLQICYEIIFSGQVVDRAHRPDFIFNPSNDAWFGSWGPPQHLAQARLRAIEEGLPVVRATPTGISAVIDADGRIRAAIPMHRAGRIDTLVPPAHAPTLFARFGNRLPVGFALLLLALAIAFRRRGR</sequence>
<dbReference type="InterPro" id="IPR003010">
    <property type="entry name" value="C-N_Hydrolase"/>
</dbReference>
<keyword evidence="8 9" id="KW-0012">Acyltransferase</keyword>
<reference evidence="11 12" key="1">
    <citation type="journal article" date="2016" name="BMC Genomics">
        <title>Genomic analysis of the nitrate-respiring Sphingopyxis granuli (formerly Sphingomonas macrogoltabida) strain TFA.</title>
        <authorList>
            <person name="Garcia-Romero I."/>
            <person name="Perez-Pulido A.J."/>
            <person name="Gonzalez-Flores Y.E."/>
            <person name="Reyes-Ramirez F."/>
            <person name="Santero E."/>
            <person name="Floriano B."/>
        </authorList>
    </citation>
    <scope>NUCLEOTIDE SEQUENCE [LARGE SCALE GENOMIC DNA]</scope>
    <source>
        <strain evidence="11 12">TFA</strain>
    </source>
</reference>
<feature type="domain" description="CN hydrolase" evidence="10">
    <location>
        <begin position="248"/>
        <end position="529"/>
    </location>
</feature>
<comment type="catalytic activity">
    <reaction evidence="9">
        <text>N-terminal S-1,2-diacyl-sn-glyceryl-L-cysteinyl-[lipoprotein] + a glycerophospholipid = N-acyl-S-1,2-diacyl-sn-glyceryl-L-cysteinyl-[lipoprotein] + a 2-acyl-sn-glycero-3-phospholipid + H(+)</text>
        <dbReference type="Rhea" id="RHEA:48228"/>
        <dbReference type="Rhea" id="RHEA-COMP:14681"/>
        <dbReference type="Rhea" id="RHEA-COMP:14684"/>
        <dbReference type="ChEBI" id="CHEBI:15378"/>
        <dbReference type="ChEBI" id="CHEBI:136912"/>
        <dbReference type="ChEBI" id="CHEBI:140656"/>
        <dbReference type="ChEBI" id="CHEBI:140657"/>
        <dbReference type="ChEBI" id="CHEBI:140660"/>
        <dbReference type="EC" id="2.3.1.269"/>
    </reaction>
</comment>
<feature type="transmembrane region" description="Helical" evidence="9">
    <location>
        <begin position="183"/>
        <end position="207"/>
    </location>
</feature>
<keyword evidence="7 9" id="KW-0472">Membrane</keyword>
<dbReference type="PANTHER" id="PTHR38686">
    <property type="entry name" value="APOLIPOPROTEIN N-ACYLTRANSFERASE"/>
    <property type="match status" value="1"/>
</dbReference>
<dbReference type="PANTHER" id="PTHR38686:SF1">
    <property type="entry name" value="APOLIPOPROTEIN N-ACYLTRANSFERASE"/>
    <property type="match status" value="1"/>
</dbReference>
<dbReference type="Pfam" id="PF20154">
    <property type="entry name" value="LNT_N"/>
    <property type="match status" value="1"/>
</dbReference>
<comment type="similarity">
    <text evidence="2 9">Belongs to the CN hydrolase family. Apolipoprotein N-acyltransferase subfamily.</text>
</comment>
<organism evidence="11 12">
    <name type="scientific">Sphingopyxis granuli</name>
    <dbReference type="NCBI Taxonomy" id="267128"/>
    <lineage>
        <taxon>Bacteria</taxon>
        <taxon>Pseudomonadati</taxon>
        <taxon>Pseudomonadota</taxon>
        <taxon>Alphaproteobacteria</taxon>
        <taxon>Sphingomonadales</taxon>
        <taxon>Sphingomonadaceae</taxon>
        <taxon>Sphingopyxis</taxon>
    </lineage>
</organism>
<evidence type="ECO:0000256" key="2">
    <source>
        <dbReference type="ARBA" id="ARBA00010065"/>
    </source>
</evidence>
<feature type="transmembrane region" description="Helical" evidence="9">
    <location>
        <begin position="539"/>
        <end position="558"/>
    </location>
</feature>
<dbReference type="GO" id="GO:0042158">
    <property type="term" value="P:lipoprotein biosynthetic process"/>
    <property type="evidence" value="ECO:0007669"/>
    <property type="project" value="UniProtKB-UniRule"/>
</dbReference>
<evidence type="ECO:0000256" key="3">
    <source>
        <dbReference type="ARBA" id="ARBA00022475"/>
    </source>
</evidence>
<keyword evidence="6 9" id="KW-1133">Transmembrane helix</keyword>
<dbReference type="RefSeq" id="WP_067185826.1">
    <property type="nucleotide sequence ID" value="NZ_CP012199.1"/>
</dbReference>
<dbReference type="Pfam" id="PF00795">
    <property type="entry name" value="CN_hydrolase"/>
    <property type="match status" value="1"/>
</dbReference>
<keyword evidence="4 9" id="KW-0808">Transferase</keyword>
<dbReference type="Proteomes" id="UP000058599">
    <property type="component" value="Chromosome"/>
</dbReference>
<evidence type="ECO:0000256" key="8">
    <source>
        <dbReference type="ARBA" id="ARBA00023315"/>
    </source>
</evidence>
<evidence type="ECO:0000256" key="5">
    <source>
        <dbReference type="ARBA" id="ARBA00022692"/>
    </source>
</evidence>
<dbReference type="InterPro" id="IPR004563">
    <property type="entry name" value="Apolipo_AcylTrfase"/>
</dbReference>
<dbReference type="CDD" id="cd07571">
    <property type="entry name" value="ALP_N-acyl_transferase"/>
    <property type="match status" value="1"/>
</dbReference>
<protein>
    <recommendedName>
        <fullName evidence="9">Apolipoprotein N-acyltransferase</fullName>
        <shortName evidence="9">ALP N-acyltransferase</shortName>
        <ecNumber evidence="9">2.3.1.269</ecNumber>
    </recommendedName>
</protein>
<comment type="function">
    <text evidence="9">Catalyzes the phospholipid dependent N-acylation of the N-terminal cysteine of apolipoprotein, the last step in lipoprotein maturation.</text>
</comment>
<feature type="transmembrane region" description="Helical" evidence="9">
    <location>
        <begin position="214"/>
        <end position="235"/>
    </location>
</feature>
<feature type="transmembrane region" description="Helical" evidence="9">
    <location>
        <begin position="35"/>
        <end position="51"/>
    </location>
</feature>
<feature type="transmembrane region" description="Helical" evidence="9">
    <location>
        <begin position="89"/>
        <end position="114"/>
    </location>
</feature>
<evidence type="ECO:0000256" key="9">
    <source>
        <dbReference type="HAMAP-Rule" id="MF_01148"/>
    </source>
</evidence>
<evidence type="ECO:0000256" key="1">
    <source>
        <dbReference type="ARBA" id="ARBA00004651"/>
    </source>
</evidence>
<evidence type="ECO:0000256" key="4">
    <source>
        <dbReference type="ARBA" id="ARBA00022679"/>
    </source>
</evidence>
<keyword evidence="12" id="KW-1185">Reference proteome</keyword>
<keyword evidence="5 9" id="KW-0812">Transmembrane</keyword>
<gene>
    <name evidence="9 11" type="primary">lnt</name>
    <name evidence="11" type="ORF">SGRAN_3509</name>
</gene>
<dbReference type="GO" id="GO:0005886">
    <property type="term" value="C:plasma membrane"/>
    <property type="evidence" value="ECO:0007669"/>
    <property type="project" value="UniProtKB-SubCell"/>
</dbReference>
<dbReference type="NCBIfam" id="TIGR00546">
    <property type="entry name" value="lnt"/>
    <property type="match status" value="1"/>
</dbReference>
<evidence type="ECO:0000313" key="11">
    <source>
        <dbReference type="EMBL" id="AMG75851.1"/>
    </source>
</evidence>
<dbReference type="GO" id="GO:0016410">
    <property type="term" value="F:N-acyltransferase activity"/>
    <property type="evidence" value="ECO:0007669"/>
    <property type="project" value="UniProtKB-UniRule"/>
</dbReference>
<dbReference type="InterPro" id="IPR045378">
    <property type="entry name" value="LNT_N"/>
</dbReference>
<dbReference type="PROSITE" id="PS50263">
    <property type="entry name" value="CN_HYDROLASE"/>
    <property type="match status" value="1"/>
</dbReference>
<proteinExistence type="inferred from homology"/>
<evidence type="ECO:0000313" key="12">
    <source>
        <dbReference type="Proteomes" id="UP000058599"/>
    </source>
</evidence>
<evidence type="ECO:0000256" key="6">
    <source>
        <dbReference type="ARBA" id="ARBA00022989"/>
    </source>
</evidence>
<dbReference type="EC" id="2.3.1.269" evidence="9"/>
<dbReference type="SUPFAM" id="SSF56317">
    <property type="entry name" value="Carbon-nitrogen hydrolase"/>
    <property type="match status" value="1"/>
</dbReference>
<accession>A0AA86GPE2</accession>